<dbReference type="Pfam" id="PF11655">
    <property type="entry name" value="DUF2589"/>
    <property type="match status" value="1"/>
</dbReference>
<dbReference type="EMBL" id="FNYO01000128">
    <property type="protein sequence ID" value="SEJ48643.1"/>
    <property type="molecule type" value="Genomic_DNA"/>
</dbReference>
<protein>
    <recommendedName>
        <fullName evidence="3">DUF2589 domain-containing protein</fullName>
    </recommendedName>
</protein>
<evidence type="ECO:0000313" key="2">
    <source>
        <dbReference type="Proteomes" id="UP000199005"/>
    </source>
</evidence>
<gene>
    <name evidence="1" type="ORF">SAMN04244579_04564</name>
</gene>
<proteinExistence type="predicted"/>
<dbReference type="InterPro" id="IPR024510">
    <property type="entry name" value="DUF2589"/>
</dbReference>
<sequence>MTTMTDQFKGLPMEDLIGGPLIAAIKAQLILANSTETFIKNVGFLGPKTAENADQCGDIRTAKFKFDRPAGVAGTDGVVPTESVELDVPLLSIVKIPTLSISTVDLIFEMEVKNAESTKEKDTIGAEVSGGWASIKISGSISSSKESARLTDSSAKYHVEVHAIDSGMPEGLARVLDIMNSAIAPKKITAYPTKVQQGAN</sequence>
<evidence type="ECO:0000313" key="1">
    <source>
        <dbReference type="EMBL" id="SEJ48643.1"/>
    </source>
</evidence>
<dbReference type="AlphaFoldDB" id="A0A1H6Z513"/>
<dbReference type="RefSeq" id="WP_217648051.1">
    <property type="nucleotide sequence ID" value="NZ_FNYO01000128.1"/>
</dbReference>
<accession>A0A1H6Z513</accession>
<reference evidence="1 2" key="1">
    <citation type="submission" date="2016-10" db="EMBL/GenBank/DDBJ databases">
        <authorList>
            <person name="de Groot N.N."/>
        </authorList>
    </citation>
    <scope>NUCLEOTIDE SEQUENCE [LARGE SCALE GENOMIC DNA]</scope>
    <source>
        <strain evidence="1 2">DSM 1041</strain>
    </source>
</reference>
<name>A0A1H6Z513_9GAMM</name>
<dbReference type="Proteomes" id="UP000199005">
    <property type="component" value="Unassembled WGS sequence"/>
</dbReference>
<evidence type="ECO:0008006" key="3">
    <source>
        <dbReference type="Google" id="ProtNLM"/>
    </source>
</evidence>
<organism evidence="1 2">
    <name type="scientific">Azotobacter beijerinckii</name>
    <dbReference type="NCBI Taxonomy" id="170623"/>
    <lineage>
        <taxon>Bacteria</taxon>
        <taxon>Pseudomonadati</taxon>
        <taxon>Pseudomonadota</taxon>
        <taxon>Gammaproteobacteria</taxon>
        <taxon>Pseudomonadales</taxon>
        <taxon>Pseudomonadaceae</taxon>
        <taxon>Azotobacter</taxon>
    </lineage>
</organism>